<proteinExistence type="predicted"/>
<gene>
    <name evidence="1" type="ORF">ZEAMMB73_Zm00001d047301</name>
</gene>
<evidence type="ECO:0000313" key="1">
    <source>
        <dbReference type="EMBL" id="AQL06125.1"/>
    </source>
</evidence>
<dbReference type="AlphaFoldDB" id="A0A1D6P8H3"/>
<sequence length="94" mass="10204">MTALTSFPLPLPPAQGQPCRHRNGNPPPLVSVWNQVILAASVVSKSVKGAVYVSWSNNFALTREKMSVFLWTPFQVISHIVCGPGVHSFATFLA</sequence>
<name>A0A1D6P8H3_MAIZE</name>
<reference evidence="1" key="1">
    <citation type="submission" date="2015-12" db="EMBL/GenBank/DDBJ databases">
        <title>Update maize B73 reference genome by single molecule sequencing technologies.</title>
        <authorList>
            <consortium name="Maize Genome Sequencing Project"/>
            <person name="Ware D."/>
        </authorList>
    </citation>
    <scope>NUCLEOTIDE SEQUENCE</scope>
    <source>
        <tissue evidence="1">Seedling</tissue>
    </source>
</reference>
<organism evidence="1">
    <name type="scientific">Zea mays</name>
    <name type="common">Maize</name>
    <dbReference type="NCBI Taxonomy" id="4577"/>
    <lineage>
        <taxon>Eukaryota</taxon>
        <taxon>Viridiplantae</taxon>
        <taxon>Streptophyta</taxon>
        <taxon>Embryophyta</taxon>
        <taxon>Tracheophyta</taxon>
        <taxon>Spermatophyta</taxon>
        <taxon>Magnoliopsida</taxon>
        <taxon>Liliopsida</taxon>
        <taxon>Poales</taxon>
        <taxon>Poaceae</taxon>
        <taxon>PACMAD clade</taxon>
        <taxon>Panicoideae</taxon>
        <taxon>Andropogonodae</taxon>
        <taxon>Andropogoneae</taxon>
        <taxon>Tripsacinae</taxon>
        <taxon>Zea</taxon>
    </lineage>
</organism>
<dbReference type="EMBL" id="CM000785">
    <property type="protein sequence ID" value="AQL06125.1"/>
    <property type="molecule type" value="Genomic_DNA"/>
</dbReference>
<accession>A0A1D6P8H3</accession>
<protein>
    <submittedName>
        <fullName evidence="1">Uncharacterized protein</fullName>
    </submittedName>
</protein>